<evidence type="ECO:0000256" key="9">
    <source>
        <dbReference type="ARBA" id="ARBA00048995"/>
    </source>
</evidence>
<dbReference type="PRINTS" id="PR00150">
    <property type="entry name" value="PEPCARBXLASE"/>
</dbReference>
<dbReference type="PROSITE" id="PS00781">
    <property type="entry name" value="PEPCASE_1"/>
    <property type="match status" value="1"/>
</dbReference>
<keyword evidence="8 10" id="KW-0120">Carbon dioxide fixation</keyword>
<dbReference type="PANTHER" id="PTHR30523">
    <property type="entry name" value="PHOSPHOENOLPYRUVATE CARBOXYLASE"/>
    <property type="match status" value="1"/>
</dbReference>
<dbReference type="HAMAP" id="MF_00595">
    <property type="entry name" value="PEPcase_type1"/>
    <property type="match status" value="1"/>
</dbReference>
<gene>
    <name evidence="10" type="primary">ppc</name>
    <name evidence="13" type="ORF">B0681_00755</name>
</gene>
<organism evidence="13 14">
    <name type="scientific">Moraxella porci DSM 25326</name>
    <dbReference type="NCBI Taxonomy" id="573983"/>
    <lineage>
        <taxon>Bacteria</taxon>
        <taxon>Pseudomonadati</taxon>
        <taxon>Pseudomonadota</taxon>
        <taxon>Gammaproteobacteria</taxon>
        <taxon>Moraxellales</taxon>
        <taxon>Moraxellaceae</taxon>
        <taxon>Moraxella</taxon>
    </lineage>
</organism>
<dbReference type="GO" id="GO:0005829">
    <property type="term" value="C:cytosol"/>
    <property type="evidence" value="ECO:0007669"/>
    <property type="project" value="TreeGrafter"/>
</dbReference>
<dbReference type="EMBL" id="MUYV01000001">
    <property type="protein sequence ID" value="OOS26452.1"/>
    <property type="molecule type" value="Genomic_DNA"/>
</dbReference>
<evidence type="ECO:0000256" key="1">
    <source>
        <dbReference type="ARBA" id="ARBA00001946"/>
    </source>
</evidence>
<evidence type="ECO:0000256" key="3">
    <source>
        <dbReference type="ARBA" id="ARBA00008346"/>
    </source>
</evidence>
<evidence type="ECO:0000256" key="4">
    <source>
        <dbReference type="ARBA" id="ARBA00012305"/>
    </source>
</evidence>
<dbReference type="AlphaFoldDB" id="A0A1T0CVV4"/>
<dbReference type="PANTHER" id="PTHR30523:SF6">
    <property type="entry name" value="PHOSPHOENOLPYRUVATE CARBOXYLASE"/>
    <property type="match status" value="1"/>
</dbReference>
<dbReference type="InterPro" id="IPR033129">
    <property type="entry name" value="PEPCASE_His_AS"/>
</dbReference>
<dbReference type="InterPro" id="IPR015813">
    <property type="entry name" value="Pyrv/PenolPyrv_kinase-like_dom"/>
</dbReference>
<protein>
    <recommendedName>
        <fullName evidence="5 10">Phosphoenolpyruvate carboxylase</fullName>
        <shortName evidence="10">PEPC</shortName>
        <shortName evidence="10">PEPCase</shortName>
        <ecNumber evidence="4 10">4.1.1.31</ecNumber>
    </recommendedName>
</protein>
<evidence type="ECO:0000256" key="11">
    <source>
        <dbReference type="PROSITE-ProRule" id="PRU10111"/>
    </source>
</evidence>
<comment type="function">
    <text evidence="2 10">Forms oxaloacetate, a four-carbon dicarboxylic acid source for the tricarboxylic acid cycle.</text>
</comment>
<evidence type="ECO:0000256" key="10">
    <source>
        <dbReference type="HAMAP-Rule" id="MF_00595"/>
    </source>
</evidence>
<dbReference type="GO" id="GO:0015977">
    <property type="term" value="P:carbon fixation"/>
    <property type="evidence" value="ECO:0007669"/>
    <property type="project" value="UniProtKB-UniRule"/>
</dbReference>
<evidence type="ECO:0000256" key="2">
    <source>
        <dbReference type="ARBA" id="ARBA00003670"/>
    </source>
</evidence>
<keyword evidence="13" id="KW-0670">Pyruvate</keyword>
<feature type="active site" evidence="10 11">
    <location>
        <position position="156"/>
    </location>
</feature>
<evidence type="ECO:0000256" key="5">
    <source>
        <dbReference type="ARBA" id="ARBA00022419"/>
    </source>
</evidence>
<dbReference type="STRING" id="573983.B0681_00755"/>
<evidence type="ECO:0000313" key="14">
    <source>
        <dbReference type="Proteomes" id="UP000190683"/>
    </source>
</evidence>
<comment type="caution">
    <text evidence="13">The sequence shown here is derived from an EMBL/GenBank/DDBJ whole genome shotgun (WGS) entry which is preliminary data.</text>
</comment>
<comment type="cofactor">
    <cofactor evidence="1 10">
        <name>Mg(2+)</name>
        <dbReference type="ChEBI" id="CHEBI:18420"/>
    </cofactor>
</comment>
<name>A0A1T0CVV4_9GAMM</name>
<proteinExistence type="inferred from homology"/>
<keyword evidence="14" id="KW-1185">Reference proteome</keyword>
<comment type="subunit">
    <text evidence="10">Homotetramer.</text>
</comment>
<dbReference type="EC" id="4.1.1.31" evidence="4 10"/>
<evidence type="ECO:0000256" key="8">
    <source>
        <dbReference type="ARBA" id="ARBA00023300"/>
    </source>
</evidence>
<evidence type="ECO:0000313" key="13">
    <source>
        <dbReference type="EMBL" id="OOS26452.1"/>
    </source>
</evidence>
<comment type="catalytic activity">
    <reaction evidence="9 10">
        <text>oxaloacetate + phosphate = phosphoenolpyruvate + hydrogencarbonate</text>
        <dbReference type="Rhea" id="RHEA:28370"/>
        <dbReference type="ChEBI" id="CHEBI:16452"/>
        <dbReference type="ChEBI" id="CHEBI:17544"/>
        <dbReference type="ChEBI" id="CHEBI:43474"/>
        <dbReference type="ChEBI" id="CHEBI:58702"/>
        <dbReference type="EC" id="4.1.1.31"/>
    </reaction>
</comment>
<dbReference type="InterPro" id="IPR018129">
    <property type="entry name" value="PEP_COase_Lys_AS"/>
</dbReference>
<evidence type="ECO:0000256" key="7">
    <source>
        <dbReference type="ARBA" id="ARBA00023239"/>
    </source>
</evidence>
<keyword evidence="7 10" id="KW-0456">Lyase</keyword>
<dbReference type="PROSITE" id="PS00393">
    <property type="entry name" value="PEPCASE_2"/>
    <property type="match status" value="1"/>
</dbReference>
<evidence type="ECO:0000256" key="12">
    <source>
        <dbReference type="PROSITE-ProRule" id="PRU10112"/>
    </source>
</evidence>
<sequence length="924" mass="104023">MIFWELCHMVSNPSAKNVAHFLDQEKDSPLIADTELLSQVLLDVLEEQTSPIVAETIHQLIEGSDAELTIKKALPRLNSRQIENLIRACSLFAQVLNIAEDHHHARRRQIHEQLESTPSPSSFAGVLHQIEDSGITPSQLQSQLNKISISAVMTAHPTEVQRQSVLKLHRQIRGLLSDYQYAVGYQKQQLTNQIKTVLLSLWQTNETRPFKLKVSDEIVNGVAYFDLSFFQAIPKLYARLSHQLNDAYPQTQLPDVIRIGGWIGGDRDGNPFVDADTLRHAFNRQSAALFYYYRDQLGELYQELPLSIRRVKVNEDVLQMAENSPEKLISRAEEPYRLAVALISARIVATSNGFGLDYGCRFGKAEPYESSQAFLDDLTKLHRSLSDNGSEYLAQGRLQDLMRAVSVFGFYLMPLDLRQHAQVHAETVHDLFKHADLEDYLSLSEPARQRVLLRELATARPLYNHYVQYDEQTTKELNIFLAAADIKHRYGETAISQSIISNCETISDMLALALIMKETGLLHIENGTPKSRLNIVPLFETIEALQNCIGVMDELLGKPWYQSLLKSRDNTQEIMLGYSDSNKDGGYVTSQWSLYQAEEKLVQIFAKHQVQMRLFHGRGGSVGRGGGPSFEAILAQPAGSVAGQIRITEQGEVITAKYAEANNAEHNLEVLVAATLKATMLPNATMTPDFELMSDLSDHAFRHYRALIEHPAFIDYFLQTSPITEIATLNIGSRPASRKTLARIQDLRAIPWVFSWMQNRLMLPAWYGFGTAIEKLIQADDGNLAKLKTHAKDSAFVYAMLSNMEQVLAKTDLGIAKTYVELAEDKASAQAIYAMIEAEYTRSKNALLQLTGHEVLLENNRSLARSLALRLPYLNALNWLQVLLLKERRGDESLDRTDGFDDDRLLQLIHLTINGVAQGLRNTG</sequence>
<dbReference type="InterPro" id="IPR021135">
    <property type="entry name" value="PEP_COase"/>
</dbReference>
<evidence type="ECO:0000256" key="6">
    <source>
        <dbReference type="ARBA" id="ARBA00022842"/>
    </source>
</evidence>
<dbReference type="Gene3D" id="1.20.1440.90">
    <property type="entry name" value="Phosphoenolpyruvate/pyruvate domain"/>
    <property type="match status" value="1"/>
</dbReference>
<dbReference type="Proteomes" id="UP000190683">
    <property type="component" value="Unassembled WGS sequence"/>
</dbReference>
<comment type="similarity">
    <text evidence="3 10">Belongs to the PEPCase type 1 family.</text>
</comment>
<dbReference type="GO" id="GO:0000287">
    <property type="term" value="F:magnesium ion binding"/>
    <property type="evidence" value="ECO:0007669"/>
    <property type="project" value="UniProtKB-UniRule"/>
</dbReference>
<dbReference type="GO" id="GO:0008964">
    <property type="term" value="F:phosphoenolpyruvate carboxylase activity"/>
    <property type="evidence" value="ECO:0007669"/>
    <property type="project" value="UniProtKB-UniRule"/>
</dbReference>
<dbReference type="InterPro" id="IPR022805">
    <property type="entry name" value="PEP_COase_bac/pln-type"/>
</dbReference>
<reference evidence="13 14" key="1">
    <citation type="submission" date="2017-02" db="EMBL/GenBank/DDBJ databases">
        <title>Draft genome sequence of Moraxella porci CCUG 54912T type strain.</title>
        <authorList>
            <person name="Salva-Serra F."/>
            <person name="Engstrom-Jakobsson H."/>
            <person name="Thorell K."/>
            <person name="Jaen-Luchoro D."/>
            <person name="Gonzales-Siles L."/>
            <person name="Karlsson R."/>
            <person name="Yazdan S."/>
            <person name="Boulund F."/>
            <person name="Johnning A."/>
            <person name="Engstrand L."/>
            <person name="Kristiansson E."/>
            <person name="Moore E."/>
        </authorList>
    </citation>
    <scope>NUCLEOTIDE SEQUENCE [LARGE SCALE GENOMIC DNA]</scope>
    <source>
        <strain evidence="13 14">CCUG 54912</strain>
    </source>
</reference>
<accession>A0A1T0CVV4</accession>
<dbReference type="SUPFAM" id="SSF51621">
    <property type="entry name" value="Phosphoenolpyruvate/pyruvate domain"/>
    <property type="match status" value="1"/>
</dbReference>
<dbReference type="Pfam" id="PF00311">
    <property type="entry name" value="PEPcase"/>
    <property type="match status" value="1"/>
</dbReference>
<keyword evidence="6 10" id="KW-0460">Magnesium</keyword>
<feature type="active site" evidence="10 12">
    <location>
        <position position="583"/>
    </location>
</feature>
<dbReference type="NCBIfam" id="NF000584">
    <property type="entry name" value="PRK00009.1"/>
    <property type="match status" value="1"/>
</dbReference>
<dbReference type="GO" id="GO:0006099">
    <property type="term" value="P:tricarboxylic acid cycle"/>
    <property type="evidence" value="ECO:0007669"/>
    <property type="project" value="InterPro"/>
</dbReference>
<dbReference type="GO" id="GO:0006107">
    <property type="term" value="P:oxaloacetate metabolic process"/>
    <property type="evidence" value="ECO:0007669"/>
    <property type="project" value="UniProtKB-UniRule"/>
</dbReference>